<evidence type="ECO:0000313" key="2">
    <source>
        <dbReference type="EMBL" id="SQB15782.1"/>
    </source>
</evidence>
<dbReference type="EMBL" id="UAVW01000018">
    <property type="protein sequence ID" value="SQB15782.1"/>
    <property type="molecule type" value="Genomic_DNA"/>
</dbReference>
<proteinExistence type="predicted"/>
<name>A0A174KVN6_9FIRM</name>
<keyword evidence="4" id="KW-1185">Reference proteome</keyword>
<dbReference type="EMBL" id="CZAB01000023">
    <property type="protein sequence ID" value="CUP14941.1"/>
    <property type="molecule type" value="Genomic_DNA"/>
</dbReference>
<evidence type="ECO:0000313" key="1">
    <source>
        <dbReference type="EMBL" id="CUP14941.1"/>
    </source>
</evidence>
<dbReference type="RefSeq" id="WP_022200735.1">
    <property type="nucleotide sequence ID" value="NZ_CATYWZ010000058.1"/>
</dbReference>
<accession>A0A174KVN6</accession>
<dbReference type="Proteomes" id="UP000251853">
    <property type="component" value="Unassembled WGS sequence"/>
</dbReference>
<protein>
    <submittedName>
        <fullName evidence="1">Uncharacterized protein</fullName>
    </submittedName>
</protein>
<evidence type="ECO:0000313" key="3">
    <source>
        <dbReference type="Proteomes" id="UP000095512"/>
    </source>
</evidence>
<reference evidence="2 4" key="2">
    <citation type="submission" date="2018-06" db="EMBL/GenBank/DDBJ databases">
        <authorList>
            <consortium name="Pathogen Informatics"/>
            <person name="Doyle S."/>
        </authorList>
    </citation>
    <scope>NUCLEOTIDE SEQUENCE [LARGE SCALE GENOMIC DNA]</scope>
    <source>
        <strain evidence="2 4">NCTC11224</strain>
    </source>
</reference>
<sequence>MKKTEDLITPFYMGYPREAVVELLLPAFLPINLIKGGLNAGITMLLYKPIVPPYIIVCFR</sequence>
<dbReference type="AlphaFoldDB" id="A0A174KVN6"/>
<organism evidence="1 3">
    <name type="scientific">Enterocloster clostridioformis</name>
    <dbReference type="NCBI Taxonomy" id="1531"/>
    <lineage>
        <taxon>Bacteria</taxon>
        <taxon>Bacillati</taxon>
        <taxon>Bacillota</taxon>
        <taxon>Clostridia</taxon>
        <taxon>Lachnospirales</taxon>
        <taxon>Lachnospiraceae</taxon>
        <taxon>Enterocloster</taxon>
    </lineage>
</organism>
<dbReference type="Proteomes" id="UP000095512">
    <property type="component" value="Unassembled WGS sequence"/>
</dbReference>
<evidence type="ECO:0000313" key="4">
    <source>
        <dbReference type="Proteomes" id="UP000251853"/>
    </source>
</evidence>
<reference evidence="1 3" key="1">
    <citation type="submission" date="2015-09" db="EMBL/GenBank/DDBJ databases">
        <authorList>
            <consortium name="Pathogen Informatics"/>
        </authorList>
    </citation>
    <scope>NUCLEOTIDE SEQUENCE [LARGE SCALE GENOMIC DNA]</scope>
    <source>
        <strain evidence="1 3">2789STDY5834865</strain>
    </source>
</reference>
<gene>
    <name evidence="1" type="ORF">ERS852480_02729</name>
    <name evidence="2" type="ORF">NCTC11224_04867</name>
</gene>
<dbReference type="Gene3D" id="1.10.1760.20">
    <property type="match status" value="1"/>
</dbReference>